<dbReference type="GO" id="GO:0008168">
    <property type="term" value="F:methyltransferase activity"/>
    <property type="evidence" value="ECO:0007669"/>
    <property type="project" value="UniProtKB-KW"/>
</dbReference>
<feature type="domain" description="Methyltransferase" evidence="1">
    <location>
        <begin position="60"/>
        <end position="208"/>
    </location>
</feature>
<dbReference type="Pfam" id="PF13847">
    <property type="entry name" value="Methyltransf_31"/>
    <property type="match status" value="1"/>
</dbReference>
<dbReference type="GO" id="GO:0032259">
    <property type="term" value="P:methylation"/>
    <property type="evidence" value="ECO:0007669"/>
    <property type="project" value="UniProtKB-KW"/>
</dbReference>
<organism evidence="2 3">
    <name type="scientific">Aquimarina algicola</name>
    <dbReference type="NCBI Taxonomy" id="2589995"/>
    <lineage>
        <taxon>Bacteria</taxon>
        <taxon>Pseudomonadati</taxon>
        <taxon>Bacteroidota</taxon>
        <taxon>Flavobacteriia</taxon>
        <taxon>Flavobacteriales</taxon>
        <taxon>Flavobacteriaceae</taxon>
        <taxon>Aquimarina</taxon>
    </lineage>
</organism>
<evidence type="ECO:0000313" key="2">
    <source>
        <dbReference type="EMBL" id="TPN85969.1"/>
    </source>
</evidence>
<dbReference type="AlphaFoldDB" id="A0A504JGM8"/>
<dbReference type="InterPro" id="IPR025714">
    <property type="entry name" value="Methyltranfer_dom"/>
</dbReference>
<sequence>MVNLRVRLDTKEQLDNFSLSGSSLHKTLSSLRLINILFGNRRQLSKAILKYCKQHSYQKTFRIVDLGCGGGDCLMYISKKLNKHGIDASFTGIDANPESISIATQKTLKTNNIKFLVQDILEENFTLPECDILVSSHFIYHFKDKELISFLEGLPHQNVKHVILSELYRSKMAYLLFKTVRYLLPITNMAKEDGLIAIRRAFSQQELETIIHKSGYTSYTISTKPFFRFTAEINIQ</sequence>
<dbReference type="EMBL" id="VFWZ01000003">
    <property type="protein sequence ID" value="TPN85969.1"/>
    <property type="molecule type" value="Genomic_DNA"/>
</dbReference>
<dbReference type="InterPro" id="IPR029063">
    <property type="entry name" value="SAM-dependent_MTases_sf"/>
</dbReference>
<keyword evidence="3" id="KW-1185">Reference proteome</keyword>
<protein>
    <submittedName>
        <fullName evidence="2">Methyltransferase domain-containing protein</fullName>
    </submittedName>
</protein>
<gene>
    <name evidence="2" type="ORF">FHK87_11855</name>
</gene>
<evidence type="ECO:0000313" key="3">
    <source>
        <dbReference type="Proteomes" id="UP000315540"/>
    </source>
</evidence>
<dbReference type="Gene3D" id="3.40.50.150">
    <property type="entry name" value="Vaccinia Virus protein VP39"/>
    <property type="match status" value="1"/>
</dbReference>
<dbReference type="PANTHER" id="PTHR43861">
    <property type="entry name" value="TRANS-ACONITATE 2-METHYLTRANSFERASE-RELATED"/>
    <property type="match status" value="1"/>
</dbReference>
<reference evidence="2 3" key="1">
    <citation type="submission" date="2019-06" db="EMBL/GenBank/DDBJ databases">
        <authorList>
            <person name="Meng X."/>
        </authorList>
    </citation>
    <scope>NUCLEOTIDE SEQUENCE [LARGE SCALE GENOMIC DNA]</scope>
    <source>
        <strain evidence="2 3">M625</strain>
    </source>
</reference>
<keyword evidence="2" id="KW-0489">Methyltransferase</keyword>
<dbReference type="Proteomes" id="UP000315540">
    <property type="component" value="Unassembled WGS sequence"/>
</dbReference>
<accession>A0A504JGM8</accession>
<dbReference type="SUPFAM" id="SSF53335">
    <property type="entry name" value="S-adenosyl-L-methionine-dependent methyltransferases"/>
    <property type="match status" value="1"/>
</dbReference>
<keyword evidence="2" id="KW-0808">Transferase</keyword>
<evidence type="ECO:0000259" key="1">
    <source>
        <dbReference type="Pfam" id="PF13847"/>
    </source>
</evidence>
<proteinExistence type="predicted"/>
<dbReference type="OrthoDB" id="9800454at2"/>
<dbReference type="CDD" id="cd02440">
    <property type="entry name" value="AdoMet_MTases"/>
    <property type="match status" value="1"/>
</dbReference>
<comment type="caution">
    <text evidence="2">The sequence shown here is derived from an EMBL/GenBank/DDBJ whole genome shotgun (WGS) entry which is preliminary data.</text>
</comment>
<name>A0A504JGM8_9FLAO</name>